<sequence>MTCMNIRDQLIAYAAGEALDEQEREAVEAHVRDCPDCARRLRWEERVQQAVQEESDIPDPSADFESRVLAAATGRNRAGAGATNGAWKQRSIIGGAVAAALVAGIFVGTGMQGSEKSVPSPERVETVEAEPVWNREETVKLAFDTKARLDDVSLTIELPPHVEVTRFPGHRKLTWQVDMEPGKNVIALPLRIAYPEGGEIVAHLGKGSKRRTFVAPLPELANESQEPAL</sequence>
<dbReference type="InterPro" id="IPR041916">
    <property type="entry name" value="Anti_sigma_zinc_sf"/>
</dbReference>
<accession>A0A4R7JMY6</accession>
<evidence type="ECO:0000256" key="1">
    <source>
        <dbReference type="SAM" id="Phobius"/>
    </source>
</evidence>
<dbReference type="EMBL" id="SOAX01000005">
    <property type="protein sequence ID" value="TDT39432.1"/>
    <property type="molecule type" value="Genomic_DNA"/>
</dbReference>
<dbReference type="RefSeq" id="WP_166646069.1">
    <property type="nucleotide sequence ID" value="NZ_SOAX01000005.1"/>
</dbReference>
<evidence type="ECO:0000313" key="3">
    <source>
        <dbReference type="EMBL" id="TDT39432.1"/>
    </source>
</evidence>
<comment type="caution">
    <text evidence="3">The sequence shown here is derived from an EMBL/GenBank/DDBJ whole genome shotgun (WGS) entry which is preliminary data.</text>
</comment>
<name>A0A4R7JMY6_9GAMM</name>
<dbReference type="AlphaFoldDB" id="A0A4R7JMY6"/>
<evidence type="ECO:0000259" key="2">
    <source>
        <dbReference type="Pfam" id="PF13490"/>
    </source>
</evidence>
<dbReference type="Gene3D" id="1.10.10.1320">
    <property type="entry name" value="Anti-sigma factor, zinc-finger domain"/>
    <property type="match status" value="1"/>
</dbReference>
<protein>
    <submittedName>
        <fullName evidence="3">Putative zinc finger protein</fullName>
    </submittedName>
</protein>
<feature type="domain" description="Putative zinc-finger" evidence="2">
    <location>
        <begin position="3"/>
        <end position="38"/>
    </location>
</feature>
<keyword evidence="1" id="KW-0472">Membrane</keyword>
<organism evidence="3 4">
    <name type="scientific">Halospina denitrificans</name>
    <dbReference type="NCBI Taxonomy" id="332522"/>
    <lineage>
        <taxon>Bacteria</taxon>
        <taxon>Pseudomonadati</taxon>
        <taxon>Pseudomonadota</taxon>
        <taxon>Gammaproteobacteria</taxon>
        <taxon>Halospina</taxon>
    </lineage>
</organism>
<keyword evidence="1" id="KW-1133">Transmembrane helix</keyword>
<keyword evidence="1" id="KW-0812">Transmembrane</keyword>
<dbReference type="Pfam" id="PF13490">
    <property type="entry name" value="zf-HC2"/>
    <property type="match status" value="1"/>
</dbReference>
<proteinExistence type="predicted"/>
<dbReference type="Proteomes" id="UP000295830">
    <property type="component" value="Unassembled WGS sequence"/>
</dbReference>
<gene>
    <name evidence="3" type="ORF">DES49_2357</name>
</gene>
<reference evidence="3 4" key="1">
    <citation type="submission" date="2019-03" db="EMBL/GenBank/DDBJ databases">
        <title>Genomic Encyclopedia of Type Strains, Phase IV (KMG-IV): sequencing the most valuable type-strain genomes for metagenomic binning, comparative biology and taxonomic classification.</title>
        <authorList>
            <person name="Goeker M."/>
        </authorList>
    </citation>
    <scope>NUCLEOTIDE SEQUENCE [LARGE SCALE GENOMIC DNA]</scope>
    <source>
        <strain evidence="3 4">DSM 15505</strain>
    </source>
</reference>
<evidence type="ECO:0000313" key="4">
    <source>
        <dbReference type="Proteomes" id="UP000295830"/>
    </source>
</evidence>
<dbReference type="InterPro" id="IPR027383">
    <property type="entry name" value="Znf_put"/>
</dbReference>
<keyword evidence="4" id="KW-1185">Reference proteome</keyword>
<feature type="transmembrane region" description="Helical" evidence="1">
    <location>
        <begin position="92"/>
        <end position="111"/>
    </location>
</feature>